<feature type="compositionally biased region" description="Low complexity" evidence="1">
    <location>
        <begin position="258"/>
        <end position="273"/>
    </location>
</feature>
<feature type="region of interest" description="Disordered" evidence="1">
    <location>
        <begin position="80"/>
        <end position="99"/>
    </location>
</feature>
<evidence type="ECO:0000313" key="2">
    <source>
        <dbReference type="EMBL" id="KAK4023622.1"/>
    </source>
</evidence>
<accession>A0ABR0AER9</accession>
<comment type="caution">
    <text evidence="2">The sequence shown here is derived from an EMBL/GenBank/DDBJ whole genome shotgun (WGS) entry which is preliminary data.</text>
</comment>
<protein>
    <submittedName>
        <fullName evidence="2">Uncharacterized protein</fullName>
    </submittedName>
</protein>
<dbReference type="Proteomes" id="UP001234178">
    <property type="component" value="Unassembled WGS sequence"/>
</dbReference>
<evidence type="ECO:0000313" key="3">
    <source>
        <dbReference type="Proteomes" id="UP001234178"/>
    </source>
</evidence>
<gene>
    <name evidence="2" type="ORF">OUZ56_009022</name>
</gene>
<feature type="compositionally biased region" description="Pro residues" evidence="1">
    <location>
        <begin position="174"/>
        <end position="187"/>
    </location>
</feature>
<evidence type="ECO:0000256" key="1">
    <source>
        <dbReference type="SAM" id="MobiDB-lite"/>
    </source>
</evidence>
<feature type="region of interest" description="Disordered" evidence="1">
    <location>
        <begin position="254"/>
        <end position="276"/>
    </location>
</feature>
<sequence length="494" mass="55504">MFTKIFDYLTSLFRGNGAESVPNVTEKSFPVARKPTESNQKGALTIDKRGLKCSGFDWDYPKTVWLTVLSIPMTEEPNIPMTEMGKDEPKNSQLVPDPDEVLDDCGSGIERFTRMMNFTLGVLVFFLQLLSEIPTDEAHSHRPGANALAEEGLTQTSHPRWSAALPRKRSEVRLPPPPPACQPPPSTCQPVTEPPSGDSFPPLKMSDNIRSQAEESVYRQFERALEQNNLHSLWVGLDRVVPREVFRRLGLREPFPRPTTAPAKPKASSTSSRFAPYARPADTDLKFLNEKERAEFEAVHKVKEEHALAILIAQRKEKEAAETALYLHQTCLLRREKEALVQKGGREVQEEEVQNAIERQDGPLATIDGRVRALEVEVRRLGVLLPQVELQLQQRQSTAIDPAMKTIREEMNQQRANMTCSLEKIVGFETSKAMKKHKDDILIELRRGQVIELEETPETGGDSSVEAVTARSRHASRASIINISCDTRDDLTAE</sequence>
<proteinExistence type="predicted"/>
<keyword evidence="3" id="KW-1185">Reference proteome</keyword>
<name>A0ABR0AER9_9CRUS</name>
<reference evidence="2 3" key="1">
    <citation type="journal article" date="2023" name="Nucleic Acids Res.">
        <title>The hologenome of Daphnia magna reveals possible DNA methylation and microbiome-mediated evolution of the host genome.</title>
        <authorList>
            <person name="Chaturvedi A."/>
            <person name="Li X."/>
            <person name="Dhandapani V."/>
            <person name="Marshall H."/>
            <person name="Kissane S."/>
            <person name="Cuenca-Cambronero M."/>
            <person name="Asole G."/>
            <person name="Calvet F."/>
            <person name="Ruiz-Romero M."/>
            <person name="Marangio P."/>
            <person name="Guigo R."/>
            <person name="Rago D."/>
            <person name="Mirbahai L."/>
            <person name="Eastwood N."/>
            <person name="Colbourne J.K."/>
            <person name="Zhou J."/>
            <person name="Mallon E."/>
            <person name="Orsini L."/>
        </authorList>
    </citation>
    <scope>NUCLEOTIDE SEQUENCE [LARGE SCALE GENOMIC DNA]</scope>
    <source>
        <strain evidence="2">LRV0_1</strain>
    </source>
</reference>
<organism evidence="2 3">
    <name type="scientific">Daphnia magna</name>
    <dbReference type="NCBI Taxonomy" id="35525"/>
    <lineage>
        <taxon>Eukaryota</taxon>
        <taxon>Metazoa</taxon>
        <taxon>Ecdysozoa</taxon>
        <taxon>Arthropoda</taxon>
        <taxon>Crustacea</taxon>
        <taxon>Branchiopoda</taxon>
        <taxon>Diplostraca</taxon>
        <taxon>Cladocera</taxon>
        <taxon>Anomopoda</taxon>
        <taxon>Daphniidae</taxon>
        <taxon>Daphnia</taxon>
    </lineage>
</organism>
<feature type="region of interest" description="Disordered" evidence="1">
    <location>
        <begin position="150"/>
        <end position="206"/>
    </location>
</feature>
<dbReference type="EMBL" id="JAOYFB010000037">
    <property type="protein sequence ID" value="KAK4023622.1"/>
    <property type="molecule type" value="Genomic_DNA"/>
</dbReference>